<evidence type="ECO:0008006" key="4">
    <source>
        <dbReference type="Google" id="ProtNLM"/>
    </source>
</evidence>
<dbReference type="EMBL" id="AP021861">
    <property type="protein sequence ID" value="BBO35109.1"/>
    <property type="molecule type" value="Genomic_DNA"/>
</dbReference>
<accession>A0A5K7XP87</accession>
<feature type="transmembrane region" description="Helical" evidence="1">
    <location>
        <begin position="52"/>
        <end position="73"/>
    </location>
</feature>
<feature type="transmembrane region" description="Helical" evidence="1">
    <location>
        <begin position="219"/>
        <end position="238"/>
    </location>
</feature>
<name>A0A5K7XP87_9BACT</name>
<keyword evidence="1" id="KW-0472">Membrane</keyword>
<dbReference type="AlphaFoldDB" id="A0A5K7XP87"/>
<evidence type="ECO:0000313" key="3">
    <source>
        <dbReference type="Proteomes" id="UP000326837"/>
    </source>
</evidence>
<reference evidence="3" key="1">
    <citation type="submission" date="2019-10" db="EMBL/GenBank/DDBJ databases">
        <title>Lacipirellula parvula gen. nov., sp. nov., representing a lineage of planctomycetes widespread in freshwater anoxic habitats, and description of the family Lacipirellulaceae.</title>
        <authorList>
            <person name="Dedysh S.N."/>
            <person name="Kulichevskaya I.S."/>
            <person name="Beletsky A.V."/>
            <person name="Rakitin A.L."/>
            <person name="Mardanov A.V."/>
            <person name="Ivanova A.A."/>
            <person name="Saltykova V.X."/>
            <person name="Rijpstra W.I.C."/>
            <person name="Sinninghe Damste J.S."/>
            <person name="Ravin N.V."/>
        </authorList>
    </citation>
    <scope>NUCLEOTIDE SEQUENCE [LARGE SCALE GENOMIC DNA]</scope>
    <source>
        <strain evidence="3">PX69</strain>
    </source>
</reference>
<keyword evidence="1" id="KW-0812">Transmembrane</keyword>
<dbReference type="InterPro" id="IPR025333">
    <property type="entry name" value="DUF4239"/>
</dbReference>
<protein>
    <recommendedName>
        <fullName evidence="4">DUF4239 domain-containing protein</fullName>
    </recommendedName>
</protein>
<keyword evidence="3" id="KW-1185">Reference proteome</keyword>
<dbReference type="Proteomes" id="UP000326837">
    <property type="component" value="Chromosome"/>
</dbReference>
<feature type="transmembrane region" description="Helical" evidence="1">
    <location>
        <begin position="189"/>
        <end position="207"/>
    </location>
</feature>
<proteinExistence type="predicted"/>
<keyword evidence="1" id="KW-1133">Transmembrane helix</keyword>
<dbReference type="Pfam" id="PF14023">
    <property type="entry name" value="Bestrophin-like"/>
    <property type="match status" value="1"/>
</dbReference>
<dbReference type="RefSeq" id="WP_172992214.1">
    <property type="nucleotide sequence ID" value="NZ_AP021861.1"/>
</dbReference>
<evidence type="ECO:0000256" key="1">
    <source>
        <dbReference type="SAM" id="Phobius"/>
    </source>
</evidence>
<organism evidence="2 3">
    <name type="scientific">Lacipirellula parvula</name>
    <dbReference type="NCBI Taxonomy" id="2650471"/>
    <lineage>
        <taxon>Bacteria</taxon>
        <taxon>Pseudomonadati</taxon>
        <taxon>Planctomycetota</taxon>
        <taxon>Planctomycetia</taxon>
        <taxon>Pirellulales</taxon>
        <taxon>Lacipirellulaceae</taxon>
        <taxon>Lacipirellula</taxon>
    </lineage>
</organism>
<sequence length="267" mass="28695">MLESTLSYIFASQWRVLPVCLVLLVAVTELGYHFGLKLHRADDGARKGQIAGIQGAILGLLALLLGFTFALAVQRYETRRTLVVEEANAIGTTYLRAGFLSDEQSATVKSLLRRYAQARIEYYEAGQNETEILAAEDQAAVIQAELWTHAVAAAKEAPNPVVATFITSLNELIDLDATRLNALRTHVPGAVWIILVVVAGCGCYVSGYGSGASGARTTFSSFVLPVLIALVISLISDIDRPRGGLISIKQQPMFDLQDAISGEASAQ</sequence>
<dbReference type="KEGG" id="lpav:PLANPX_4721"/>
<evidence type="ECO:0000313" key="2">
    <source>
        <dbReference type="EMBL" id="BBO35109.1"/>
    </source>
</evidence>
<feature type="transmembrane region" description="Helical" evidence="1">
    <location>
        <begin position="12"/>
        <end position="32"/>
    </location>
</feature>
<gene>
    <name evidence="2" type="ORF">PLANPX_4721</name>
</gene>